<accession>A0AAE9NWI1</accession>
<organism evidence="2 3">
    <name type="scientific">Botryoshaeria dothidea polymycovirus 1</name>
    <dbReference type="NCBI Taxonomy" id="2734565"/>
    <lineage>
        <taxon>Viruses</taxon>
        <taxon>Riboviria</taxon>
        <taxon>Riboviria incertae sedis</taxon>
        <taxon>Polymycoviridae</taxon>
        <taxon>Polymycovirus</taxon>
        <taxon>Polymycovirus botryosphaeriae</taxon>
    </lineage>
</organism>
<protein>
    <submittedName>
        <fullName evidence="2">p-A-S-rich protein</fullName>
    </submittedName>
</protein>
<evidence type="ECO:0000256" key="1">
    <source>
        <dbReference type="SAM" id="MobiDB-lite"/>
    </source>
</evidence>
<feature type="region of interest" description="Disordered" evidence="1">
    <location>
        <begin position="129"/>
        <end position="161"/>
    </location>
</feature>
<sequence length="275" mass="28791">MASTTTTNNGPLLLTKEQASSLAALGEDEVAAVIKLASLGLRPTGILEYARAVNEDEVPAPPTPNTAAKPVTIVAWSFLKDRGQYHATYGLSAPRAGELLELLLTDADAAAREIHTIVADALRQRGSPRPVHVTLDGVPSRKKAGGEGAPTGDGGLGLLSQEIASNPGTYGSYRFVPEQTGQPGARAYRVRLGGGLYVFAQSKKLATAAARITRVKGRSDPLVRDFVAFWATGSSAKFGSEIPDKVTFDGRQGPNEPLQSDPTTKAKTTAGPSSE</sequence>
<dbReference type="Pfam" id="PF25660">
    <property type="entry name" value="CcFV1_CP"/>
    <property type="match status" value="1"/>
</dbReference>
<dbReference type="InterPro" id="IPR058041">
    <property type="entry name" value="CcFV1_CP"/>
</dbReference>
<name>A0AAE9NWI1_9VIRU</name>
<feature type="compositionally biased region" description="Gly residues" evidence="1">
    <location>
        <begin position="146"/>
        <end position="157"/>
    </location>
</feature>
<evidence type="ECO:0000313" key="3">
    <source>
        <dbReference type="Proteomes" id="UP001260944"/>
    </source>
</evidence>
<reference evidence="2" key="1">
    <citation type="submission" date="2021-04" db="EMBL/GenBank/DDBJ databases">
        <authorList>
            <person name="Li J."/>
            <person name="Liu W."/>
            <person name="Wang X."/>
        </authorList>
    </citation>
    <scope>NUCLEOTIDE SEQUENCE</scope>
    <source>
        <strain evidence="2">Sdau11-65</strain>
    </source>
</reference>
<feature type="compositionally biased region" description="Polar residues" evidence="1">
    <location>
        <begin position="257"/>
        <end position="275"/>
    </location>
</feature>
<evidence type="ECO:0000313" key="2">
    <source>
        <dbReference type="EMBL" id="UVZ34696.1"/>
    </source>
</evidence>
<dbReference type="EMBL" id="MW863555">
    <property type="protein sequence ID" value="UVZ34696.1"/>
    <property type="molecule type" value="Genomic_RNA"/>
</dbReference>
<feature type="region of interest" description="Disordered" evidence="1">
    <location>
        <begin position="237"/>
        <end position="275"/>
    </location>
</feature>
<dbReference type="Proteomes" id="UP001260944">
    <property type="component" value="Genome"/>
</dbReference>
<proteinExistence type="predicted"/>